<dbReference type="AlphaFoldDB" id="A0A356LJB6"/>
<accession>A0A356LJB6</accession>
<comment type="caution">
    <text evidence="6">The sequence shown here is derived from an EMBL/GenBank/DDBJ whole genome shotgun (WGS) entry which is preliminary data.</text>
</comment>
<dbReference type="SUPFAM" id="SSF52540">
    <property type="entry name" value="P-loop containing nucleoside triphosphate hydrolases"/>
    <property type="match status" value="1"/>
</dbReference>
<dbReference type="GO" id="GO:0016887">
    <property type="term" value="F:ATP hydrolysis activity"/>
    <property type="evidence" value="ECO:0007669"/>
    <property type="project" value="InterPro"/>
</dbReference>
<dbReference type="GO" id="GO:0005524">
    <property type="term" value="F:ATP binding"/>
    <property type="evidence" value="ECO:0007669"/>
    <property type="project" value="UniProtKB-KW"/>
</dbReference>
<dbReference type="Pfam" id="PF08402">
    <property type="entry name" value="TOBE_2"/>
    <property type="match status" value="1"/>
</dbReference>
<dbReference type="SUPFAM" id="SSF50331">
    <property type="entry name" value="MOP-like"/>
    <property type="match status" value="1"/>
</dbReference>
<name>A0A356LJB6_9BURK</name>
<dbReference type="InterPro" id="IPR008995">
    <property type="entry name" value="Mo/tungstate-bd_C_term_dom"/>
</dbReference>
<dbReference type="GO" id="GO:0043190">
    <property type="term" value="C:ATP-binding cassette (ABC) transporter complex"/>
    <property type="evidence" value="ECO:0007669"/>
    <property type="project" value="InterPro"/>
</dbReference>
<evidence type="ECO:0000313" key="7">
    <source>
        <dbReference type="Proteomes" id="UP000264036"/>
    </source>
</evidence>
<dbReference type="InterPro" id="IPR013611">
    <property type="entry name" value="Transp-assoc_OB_typ2"/>
</dbReference>
<reference evidence="6 7" key="1">
    <citation type="journal article" date="2018" name="Nat. Biotechnol.">
        <title>A standardized bacterial taxonomy based on genome phylogeny substantially revises the tree of life.</title>
        <authorList>
            <person name="Parks D.H."/>
            <person name="Chuvochina M."/>
            <person name="Waite D.W."/>
            <person name="Rinke C."/>
            <person name="Skarshewski A."/>
            <person name="Chaumeil P.A."/>
            <person name="Hugenholtz P."/>
        </authorList>
    </citation>
    <scope>NUCLEOTIDE SEQUENCE [LARGE SCALE GENOMIC DNA]</scope>
    <source>
        <strain evidence="6">UBA10707</strain>
    </source>
</reference>
<proteinExistence type="predicted"/>
<dbReference type="PANTHER" id="PTHR42781">
    <property type="entry name" value="SPERMIDINE/PUTRESCINE IMPORT ATP-BINDING PROTEIN POTA"/>
    <property type="match status" value="1"/>
</dbReference>
<evidence type="ECO:0000256" key="4">
    <source>
        <dbReference type="ARBA" id="ARBA00022840"/>
    </source>
</evidence>
<dbReference type="PANTHER" id="PTHR42781:SF4">
    <property type="entry name" value="SPERMIDINE_PUTRESCINE IMPORT ATP-BINDING PROTEIN POTA"/>
    <property type="match status" value="1"/>
</dbReference>
<dbReference type="Proteomes" id="UP000264036">
    <property type="component" value="Unassembled WGS sequence"/>
</dbReference>
<dbReference type="PROSITE" id="PS00211">
    <property type="entry name" value="ABC_TRANSPORTER_1"/>
    <property type="match status" value="1"/>
</dbReference>
<evidence type="ECO:0000256" key="3">
    <source>
        <dbReference type="ARBA" id="ARBA00022741"/>
    </source>
</evidence>
<keyword evidence="4 6" id="KW-0067">ATP-binding</keyword>
<dbReference type="PROSITE" id="PS50893">
    <property type="entry name" value="ABC_TRANSPORTER_2"/>
    <property type="match status" value="1"/>
</dbReference>
<keyword evidence="2" id="KW-1003">Cell membrane</keyword>
<evidence type="ECO:0000259" key="5">
    <source>
        <dbReference type="PROSITE" id="PS50893"/>
    </source>
</evidence>
<sequence>MAQLTLENISKRYGEHAVVDDISLAIEKGQFVALLGPSGCGKTTTLRMIAGFEQLDQGRIVLNDRLLASPDQHIAPEQRNMSMVFQSYALWPHKTVLDNAGYALSLRGLRGQPYRDQVFAALETVNLGHLADRFPQALSGGQRQRVALARCLISHPDVVLLDEPLANLDVHLRASMETTFRDFHARTGATFIYVTHDQAEAMAMADRIAVMNHGRLEQWDTPENLYRRPASRWVATFIGQGAVLDVPSHVHGKNLRSDDILSLLSNSGAMHRGAMLVRPEHVMVVDDGIDVTVRHRVYKGERYQYIANLADGQSVTFYHARLLEHGQTVRVQIEHAWGLDL</sequence>
<dbReference type="InterPro" id="IPR017871">
    <property type="entry name" value="ABC_transporter-like_CS"/>
</dbReference>
<dbReference type="InterPro" id="IPR003439">
    <property type="entry name" value="ABC_transporter-like_ATP-bd"/>
</dbReference>
<dbReference type="Pfam" id="PF00005">
    <property type="entry name" value="ABC_tran"/>
    <property type="match status" value="1"/>
</dbReference>
<evidence type="ECO:0000256" key="1">
    <source>
        <dbReference type="ARBA" id="ARBA00022448"/>
    </source>
</evidence>
<keyword evidence="1" id="KW-0813">Transport</keyword>
<dbReference type="InterPro" id="IPR050093">
    <property type="entry name" value="ABC_SmlMolc_Importer"/>
</dbReference>
<dbReference type="SMART" id="SM00382">
    <property type="entry name" value="AAA"/>
    <property type="match status" value="1"/>
</dbReference>
<dbReference type="GO" id="GO:0140359">
    <property type="term" value="F:ABC-type transporter activity"/>
    <property type="evidence" value="ECO:0007669"/>
    <property type="project" value="UniProtKB-ARBA"/>
</dbReference>
<keyword evidence="3" id="KW-0547">Nucleotide-binding</keyword>
<organism evidence="6 7">
    <name type="scientific">Advenella kashmirensis</name>
    <dbReference type="NCBI Taxonomy" id="310575"/>
    <lineage>
        <taxon>Bacteria</taxon>
        <taxon>Pseudomonadati</taxon>
        <taxon>Pseudomonadota</taxon>
        <taxon>Betaproteobacteria</taxon>
        <taxon>Burkholderiales</taxon>
        <taxon>Alcaligenaceae</taxon>
    </lineage>
</organism>
<keyword evidence="2" id="KW-0472">Membrane</keyword>
<dbReference type="FunFam" id="3.40.50.300:FF:000042">
    <property type="entry name" value="Maltose/maltodextrin ABC transporter, ATP-binding protein"/>
    <property type="match status" value="1"/>
</dbReference>
<dbReference type="EMBL" id="DOEK01000030">
    <property type="protein sequence ID" value="HBP30828.1"/>
    <property type="molecule type" value="Genomic_DNA"/>
</dbReference>
<evidence type="ECO:0000313" key="6">
    <source>
        <dbReference type="EMBL" id="HBP30828.1"/>
    </source>
</evidence>
<gene>
    <name evidence="6" type="ORF">DD666_15580</name>
</gene>
<dbReference type="InterPro" id="IPR003593">
    <property type="entry name" value="AAA+_ATPase"/>
</dbReference>
<protein>
    <submittedName>
        <fullName evidence="6">ABC transporter ATP-binding protein</fullName>
    </submittedName>
</protein>
<dbReference type="Gene3D" id="3.40.50.300">
    <property type="entry name" value="P-loop containing nucleotide triphosphate hydrolases"/>
    <property type="match status" value="1"/>
</dbReference>
<feature type="domain" description="ABC transporter" evidence="5">
    <location>
        <begin position="4"/>
        <end position="238"/>
    </location>
</feature>
<dbReference type="InterPro" id="IPR027417">
    <property type="entry name" value="P-loop_NTPase"/>
</dbReference>
<evidence type="ECO:0000256" key="2">
    <source>
        <dbReference type="ARBA" id="ARBA00022475"/>
    </source>
</evidence>